<reference evidence="3 4" key="1">
    <citation type="submission" date="2016-12" db="EMBL/GenBank/DDBJ databases">
        <authorList>
            <person name="Song W.-J."/>
            <person name="Kurnit D.M."/>
        </authorList>
    </citation>
    <scope>NUCLEOTIDE SEQUENCE [LARGE SCALE GENOMIC DNA]</scope>
    <source>
        <strain evidence="3 4">DSM 18488</strain>
    </source>
</reference>
<dbReference type="SUPFAM" id="SSF47413">
    <property type="entry name" value="lambda repressor-like DNA-binding domains"/>
    <property type="match status" value="1"/>
</dbReference>
<dbReference type="InterPro" id="IPR001387">
    <property type="entry name" value="Cro/C1-type_HTH"/>
</dbReference>
<dbReference type="GO" id="GO:0003677">
    <property type="term" value="F:DNA binding"/>
    <property type="evidence" value="ECO:0007669"/>
    <property type="project" value="InterPro"/>
</dbReference>
<dbReference type="Proteomes" id="UP000184603">
    <property type="component" value="Unassembled WGS sequence"/>
</dbReference>
<dbReference type="OrthoDB" id="5395007at2"/>
<dbReference type="AlphaFoldDB" id="A0A1M7Y1E1"/>
<proteinExistence type="predicted"/>
<dbReference type="STRING" id="1121416.SAMN02745220_01141"/>
<dbReference type="RefSeq" id="WP_073612487.1">
    <property type="nucleotide sequence ID" value="NZ_FRFE01000004.1"/>
</dbReference>
<dbReference type="InterPro" id="IPR010982">
    <property type="entry name" value="Lambda_DNA-bd_dom_sf"/>
</dbReference>
<dbReference type="CDD" id="cd00093">
    <property type="entry name" value="HTH_XRE"/>
    <property type="match status" value="1"/>
</dbReference>
<dbReference type="EMBL" id="FRFE01000004">
    <property type="protein sequence ID" value="SHO45587.1"/>
    <property type="molecule type" value="Genomic_DNA"/>
</dbReference>
<evidence type="ECO:0000313" key="4">
    <source>
        <dbReference type="Proteomes" id="UP000184603"/>
    </source>
</evidence>
<protein>
    <submittedName>
        <fullName evidence="3">Helix-turn-helix domain-containing protein</fullName>
    </submittedName>
</protein>
<accession>A0A1M7Y1E1</accession>
<sequence>MAEMQQQGVMAMVKIDGDKVKLLREQKGLTQLYVATVVQVTTDTISRWENKRYPAIKKENGLRLAEALEVDLEEILKIDEEPEEPADSVLSSSVPGGGSRIPPLKSHLPLLASVFAGATLVIGVVGYFFLYQEKPFNISAKRFIPLQCTAGQPFPVAIEVAIESSGPLAVIVKEQLPKGMTIKTSEPPLPSNGPKNSSLKWLKKAEGKALFTYIATLSQSLTADQPLNGSVATGNDGGKSFPITGPSTIQLTTFHWADSDGDNIISDQEILTVYDQYGDLEKLGIDVDLIEEIWLGSGYRWNEKKKTYEILP</sequence>
<dbReference type="InterPro" id="IPR018247">
    <property type="entry name" value="EF_Hand_1_Ca_BS"/>
</dbReference>
<dbReference type="Gene3D" id="1.10.260.40">
    <property type="entry name" value="lambda repressor-like DNA-binding domains"/>
    <property type="match status" value="1"/>
</dbReference>
<feature type="transmembrane region" description="Helical" evidence="1">
    <location>
        <begin position="108"/>
        <end position="130"/>
    </location>
</feature>
<keyword evidence="1" id="KW-1133">Transmembrane helix</keyword>
<keyword evidence="1" id="KW-0812">Transmembrane</keyword>
<keyword evidence="1" id="KW-0472">Membrane</keyword>
<dbReference type="SMART" id="SM00530">
    <property type="entry name" value="HTH_XRE"/>
    <property type="match status" value="1"/>
</dbReference>
<dbReference type="PROSITE" id="PS00018">
    <property type="entry name" value="EF_HAND_1"/>
    <property type="match status" value="1"/>
</dbReference>
<dbReference type="Pfam" id="PF01381">
    <property type="entry name" value="HTH_3"/>
    <property type="match status" value="1"/>
</dbReference>
<evidence type="ECO:0000259" key="2">
    <source>
        <dbReference type="PROSITE" id="PS50943"/>
    </source>
</evidence>
<organism evidence="3 4">
    <name type="scientific">Desulfopila aestuarii DSM 18488</name>
    <dbReference type="NCBI Taxonomy" id="1121416"/>
    <lineage>
        <taxon>Bacteria</taxon>
        <taxon>Pseudomonadati</taxon>
        <taxon>Thermodesulfobacteriota</taxon>
        <taxon>Desulfobulbia</taxon>
        <taxon>Desulfobulbales</taxon>
        <taxon>Desulfocapsaceae</taxon>
        <taxon>Desulfopila</taxon>
    </lineage>
</organism>
<evidence type="ECO:0000313" key="3">
    <source>
        <dbReference type="EMBL" id="SHO45587.1"/>
    </source>
</evidence>
<evidence type="ECO:0000256" key="1">
    <source>
        <dbReference type="SAM" id="Phobius"/>
    </source>
</evidence>
<dbReference type="PROSITE" id="PS50943">
    <property type="entry name" value="HTH_CROC1"/>
    <property type="match status" value="1"/>
</dbReference>
<feature type="domain" description="HTH cro/C1-type" evidence="2">
    <location>
        <begin position="20"/>
        <end position="75"/>
    </location>
</feature>
<keyword evidence="4" id="KW-1185">Reference proteome</keyword>
<name>A0A1M7Y1E1_9BACT</name>
<gene>
    <name evidence="3" type="ORF">SAMN02745220_01141</name>
</gene>